<dbReference type="InterPro" id="IPR050638">
    <property type="entry name" value="AA-Vitamin_Transporters"/>
</dbReference>
<keyword evidence="9" id="KW-1185">Reference proteome</keyword>
<dbReference type="OrthoDB" id="9812547at2"/>
<evidence type="ECO:0000256" key="6">
    <source>
        <dbReference type="SAM" id="Phobius"/>
    </source>
</evidence>
<dbReference type="eggNOG" id="COG0697">
    <property type="taxonomic scope" value="Bacteria"/>
</dbReference>
<feature type="transmembrane region" description="Helical" evidence="6">
    <location>
        <begin position="216"/>
        <end position="244"/>
    </location>
</feature>
<evidence type="ECO:0000259" key="7">
    <source>
        <dbReference type="Pfam" id="PF00892"/>
    </source>
</evidence>
<feature type="transmembrane region" description="Helical" evidence="6">
    <location>
        <begin position="131"/>
        <end position="148"/>
    </location>
</feature>
<reference evidence="8 9" key="1">
    <citation type="journal article" date="2013" name="ISME J.">
        <title>By their genes ye shall know them: genomic signatures of predatory bacteria.</title>
        <authorList>
            <person name="Pasternak Z."/>
            <person name="Pietrokovski S."/>
            <person name="Rotem O."/>
            <person name="Gophna U."/>
            <person name="Lurie-Weinberger M.N."/>
            <person name="Jurkevitch E."/>
        </authorList>
    </citation>
    <scope>NUCLEOTIDE SEQUENCE [LARGE SCALE GENOMIC DNA]</scope>
    <source>
        <strain evidence="8 9">JSS</strain>
    </source>
</reference>
<feature type="transmembrane region" description="Helical" evidence="6">
    <location>
        <begin position="160"/>
        <end position="179"/>
    </location>
</feature>
<evidence type="ECO:0000256" key="4">
    <source>
        <dbReference type="ARBA" id="ARBA00022989"/>
    </source>
</evidence>
<feature type="transmembrane region" description="Helical" evidence="6">
    <location>
        <begin position="12"/>
        <end position="35"/>
    </location>
</feature>
<feature type="transmembrane region" description="Helical" evidence="6">
    <location>
        <begin position="256"/>
        <end position="275"/>
    </location>
</feature>
<evidence type="ECO:0000256" key="5">
    <source>
        <dbReference type="ARBA" id="ARBA00023136"/>
    </source>
</evidence>
<keyword evidence="4 6" id="KW-1133">Transmembrane helix</keyword>
<evidence type="ECO:0000256" key="2">
    <source>
        <dbReference type="ARBA" id="ARBA00007362"/>
    </source>
</evidence>
<dbReference type="KEGG" id="bex:A11Q_2489"/>
<feature type="domain" description="EamA" evidence="7">
    <location>
        <begin position="160"/>
        <end position="298"/>
    </location>
</feature>
<feature type="transmembrane region" description="Helical" evidence="6">
    <location>
        <begin position="281"/>
        <end position="299"/>
    </location>
</feature>
<evidence type="ECO:0000313" key="9">
    <source>
        <dbReference type="Proteomes" id="UP000012040"/>
    </source>
</evidence>
<feature type="transmembrane region" description="Helical" evidence="6">
    <location>
        <begin position="100"/>
        <end position="119"/>
    </location>
</feature>
<evidence type="ECO:0000313" key="8">
    <source>
        <dbReference type="EMBL" id="AGH96705.1"/>
    </source>
</evidence>
<protein>
    <recommendedName>
        <fullName evidence="7">EamA domain-containing protein</fullName>
    </recommendedName>
</protein>
<dbReference type="InterPro" id="IPR000620">
    <property type="entry name" value="EamA_dom"/>
</dbReference>
<dbReference type="Gene3D" id="1.10.3730.20">
    <property type="match status" value="1"/>
</dbReference>
<feature type="domain" description="EamA" evidence="7">
    <location>
        <begin position="14"/>
        <end position="144"/>
    </location>
</feature>
<keyword evidence="3 6" id="KW-0812">Transmembrane</keyword>
<comment type="subcellular location">
    <subcellularLocation>
        <location evidence="1">Membrane</location>
        <topology evidence="1">Multi-pass membrane protein</topology>
    </subcellularLocation>
</comment>
<dbReference type="HOGENOM" id="CLU_033863_5_1_7"/>
<feature type="transmembrane region" description="Helical" evidence="6">
    <location>
        <begin position="41"/>
        <end position="61"/>
    </location>
</feature>
<feature type="transmembrane region" description="Helical" evidence="6">
    <location>
        <begin position="191"/>
        <end position="210"/>
    </location>
</feature>
<evidence type="ECO:0000256" key="3">
    <source>
        <dbReference type="ARBA" id="ARBA00022692"/>
    </source>
</evidence>
<proteinExistence type="inferred from homology"/>
<dbReference type="Proteomes" id="UP000012040">
    <property type="component" value="Chromosome"/>
</dbReference>
<keyword evidence="5 6" id="KW-0472">Membrane</keyword>
<dbReference type="GO" id="GO:0016020">
    <property type="term" value="C:membrane"/>
    <property type="evidence" value="ECO:0007669"/>
    <property type="project" value="UniProtKB-SubCell"/>
</dbReference>
<sequence>MRLSFNSASSKTLILCFAAVYIIWGSTYFAIVYAIQSIPPWSMSSGRFFIAGLLMLGLSLLKKEKPLSRHENIYASISGLFLIFANGIVCVAEQTVSSGIVAVIVGAMPIWIMLLGWVAFSQARPTLQKMVGSLIGLSGVVLIATDSVSTSTSSVGSSSMGMLLLMGSSFAWATGTLLQRKVTAIQSPVRFAGLQMFVGAVGAFVMAVIFEKPWQISWASVTVTSWLATLYLVVFGSMVAFTAYSWLARNVEPHLVSTYALVNPVIAVWLGWFFLKEPLSSRFFLATILVLVGLSLLLFHNHLRKVFSDLFRNVFQSVMKNPVKK</sequence>
<name>M4VDY6_9BACT</name>
<feature type="transmembrane region" description="Helical" evidence="6">
    <location>
        <begin position="73"/>
        <end position="94"/>
    </location>
</feature>
<dbReference type="PATRIC" id="fig|1184267.3.peg.2516"/>
<organism evidence="8 9">
    <name type="scientific">Pseudobdellovibrio exovorus JSS</name>
    <dbReference type="NCBI Taxonomy" id="1184267"/>
    <lineage>
        <taxon>Bacteria</taxon>
        <taxon>Pseudomonadati</taxon>
        <taxon>Bdellovibrionota</taxon>
        <taxon>Bdellovibrionia</taxon>
        <taxon>Bdellovibrionales</taxon>
        <taxon>Pseudobdellovibrionaceae</taxon>
        <taxon>Pseudobdellovibrio</taxon>
    </lineage>
</organism>
<dbReference type="EMBL" id="CP003537">
    <property type="protein sequence ID" value="AGH96705.1"/>
    <property type="molecule type" value="Genomic_DNA"/>
</dbReference>
<comment type="similarity">
    <text evidence="2">Belongs to the EamA transporter family.</text>
</comment>
<gene>
    <name evidence="8" type="ORF">A11Q_2489</name>
</gene>
<dbReference type="PANTHER" id="PTHR32322:SF2">
    <property type="entry name" value="EAMA DOMAIN-CONTAINING PROTEIN"/>
    <property type="match status" value="1"/>
</dbReference>
<evidence type="ECO:0000256" key="1">
    <source>
        <dbReference type="ARBA" id="ARBA00004141"/>
    </source>
</evidence>
<dbReference type="STRING" id="1184267.A11Q_2489"/>
<dbReference type="AlphaFoldDB" id="M4VDY6"/>
<dbReference type="Pfam" id="PF00892">
    <property type="entry name" value="EamA"/>
    <property type="match status" value="2"/>
</dbReference>
<dbReference type="SUPFAM" id="SSF103481">
    <property type="entry name" value="Multidrug resistance efflux transporter EmrE"/>
    <property type="match status" value="2"/>
</dbReference>
<dbReference type="PANTHER" id="PTHR32322">
    <property type="entry name" value="INNER MEMBRANE TRANSPORTER"/>
    <property type="match status" value="1"/>
</dbReference>
<dbReference type="RefSeq" id="WP_015471195.1">
    <property type="nucleotide sequence ID" value="NC_020813.1"/>
</dbReference>
<accession>M4VDY6</accession>
<dbReference type="InterPro" id="IPR037185">
    <property type="entry name" value="EmrE-like"/>
</dbReference>